<keyword evidence="2" id="KW-1185">Reference proteome</keyword>
<dbReference type="Proteomes" id="UP001149009">
    <property type="component" value="Unassembled WGS sequence"/>
</dbReference>
<evidence type="ECO:0000313" key="1">
    <source>
        <dbReference type="EMBL" id="MCT8989296.1"/>
    </source>
</evidence>
<proteinExistence type="predicted"/>
<organism evidence="1 2">
    <name type="scientific">Chelativorans petroleitrophicus</name>
    <dbReference type="NCBI Taxonomy" id="2975484"/>
    <lineage>
        <taxon>Bacteria</taxon>
        <taxon>Pseudomonadati</taxon>
        <taxon>Pseudomonadota</taxon>
        <taxon>Alphaproteobacteria</taxon>
        <taxon>Hyphomicrobiales</taxon>
        <taxon>Phyllobacteriaceae</taxon>
        <taxon>Chelativorans</taxon>
    </lineage>
</organism>
<evidence type="ECO:0008006" key="3">
    <source>
        <dbReference type="Google" id="ProtNLM"/>
    </source>
</evidence>
<name>A0A9X2X6W9_9HYPH</name>
<reference evidence="1" key="1">
    <citation type="submission" date="2022-08" db="EMBL/GenBank/DDBJ databases">
        <title>Chelativorans sichuanense sp. nov., a paraffin oil-degrading bacterium isolated from a mixture of oil-based drill cuttings and paddy soil.</title>
        <authorList>
            <person name="Yu J."/>
            <person name="Liu H."/>
            <person name="Chen Q."/>
        </authorList>
    </citation>
    <scope>NUCLEOTIDE SEQUENCE</scope>
    <source>
        <strain evidence="1">SCAU 2101</strain>
    </source>
</reference>
<protein>
    <recommendedName>
        <fullName evidence="3">Flagellar protein FlgN</fullName>
    </recommendedName>
</protein>
<evidence type="ECO:0000313" key="2">
    <source>
        <dbReference type="Proteomes" id="UP001149009"/>
    </source>
</evidence>
<dbReference type="AlphaFoldDB" id="A0A9X2X6W9"/>
<dbReference type="RefSeq" id="WP_261514000.1">
    <property type="nucleotide sequence ID" value="NZ_JAODNV010000004.1"/>
</dbReference>
<gene>
    <name evidence="1" type="ORF">NYR54_03130</name>
</gene>
<accession>A0A9X2X6W9</accession>
<dbReference type="EMBL" id="JAODNV010000004">
    <property type="protein sequence ID" value="MCT8989296.1"/>
    <property type="molecule type" value="Genomic_DNA"/>
</dbReference>
<comment type="caution">
    <text evidence="1">The sequence shown here is derived from an EMBL/GenBank/DDBJ whole genome shotgun (WGS) entry which is preliminary data.</text>
</comment>
<sequence>MRETSSEAGTALAGEKAVRPRAEALLALIGRIEETVEAEVAGIRSNARFDIKASNARKSRQLYELGRAFEGLDPESLDSEHRAALARLREKLAVNEAAIRAHLSAVGEVASLLQKAIEEVQADGTYSISAFGRP</sequence>